<dbReference type="EMBL" id="BCSX01000036">
    <property type="protein sequence ID" value="GAS90011.1"/>
    <property type="molecule type" value="Genomic_DNA"/>
</dbReference>
<reference evidence="3" key="2">
    <citation type="submission" date="2016-02" db="EMBL/GenBank/DDBJ databases">
        <title>Draft genome sequence of five rapidly growing Mycobacterium species.</title>
        <authorList>
            <person name="Katahira K."/>
            <person name="Gotou Y."/>
            <person name="Iida K."/>
            <person name="Ogura Y."/>
            <person name="Hayashi T."/>
        </authorList>
    </citation>
    <scope>NUCLEOTIDE SEQUENCE [LARGE SCALE GENOMIC DNA]</scope>
    <source>
        <strain evidence="3">JCM15654</strain>
    </source>
</reference>
<dbReference type="InterPro" id="IPR041129">
    <property type="entry name" value="CdiI_2"/>
</dbReference>
<name>A0A100W1S9_9MYCO</name>
<dbReference type="AlphaFoldDB" id="A0A100W1S9"/>
<dbReference type="STRING" id="146020.RMCB_4107"/>
<proteinExistence type="predicted"/>
<reference evidence="3" key="1">
    <citation type="journal article" date="2016" name="Genome Announc.">
        <title>Draft Genome Sequences of Five Rapidly Growing Mycobacterium Species, M. thermoresistibile, M. fortuitum subsp. acetamidolyticum, M. canariasense, M. brisbanense, and M. novocastrense.</title>
        <authorList>
            <person name="Katahira K."/>
            <person name="Ogura Y."/>
            <person name="Gotoh Y."/>
            <person name="Hayashi T."/>
        </authorList>
    </citation>
    <scope>NUCLEOTIDE SEQUENCE [LARGE SCALE GENOMIC DNA]</scope>
    <source>
        <strain evidence="3">JCM15654</strain>
    </source>
</reference>
<gene>
    <name evidence="2" type="ORF">RMCB_4107</name>
</gene>
<dbReference type="Pfam" id="PF18593">
    <property type="entry name" value="CdiI_2"/>
    <property type="match status" value="1"/>
</dbReference>
<feature type="domain" description="CdiI immunity protein" evidence="1">
    <location>
        <begin position="20"/>
        <end position="105"/>
    </location>
</feature>
<evidence type="ECO:0000313" key="3">
    <source>
        <dbReference type="Proteomes" id="UP000069620"/>
    </source>
</evidence>
<protein>
    <recommendedName>
        <fullName evidence="1">CdiI immunity protein domain-containing protein</fullName>
    </recommendedName>
</protein>
<dbReference type="Proteomes" id="UP000069620">
    <property type="component" value="Unassembled WGS sequence"/>
</dbReference>
<evidence type="ECO:0000313" key="2">
    <source>
        <dbReference type="EMBL" id="GAS90011.1"/>
    </source>
</evidence>
<sequence length="120" mass="13594">MVRVDRIPDTMNDGSISTDLYQFFAAYFHQDWDLEADDWQGIVDDYVADHPAGERLQALAQEIDGLRADRSESGLEQFLVNTVGVYYVPEPVAYKEWLAQIADRLRKRATEVGAGNAAQR</sequence>
<keyword evidence="3" id="KW-1185">Reference proteome</keyword>
<organism evidence="2 3">
    <name type="scientific">Mycolicibacterium brisbanense</name>
    <dbReference type="NCBI Taxonomy" id="146020"/>
    <lineage>
        <taxon>Bacteria</taxon>
        <taxon>Bacillati</taxon>
        <taxon>Actinomycetota</taxon>
        <taxon>Actinomycetes</taxon>
        <taxon>Mycobacteriales</taxon>
        <taxon>Mycobacteriaceae</taxon>
        <taxon>Mycolicibacterium</taxon>
    </lineage>
</organism>
<comment type="caution">
    <text evidence="2">The sequence shown here is derived from an EMBL/GenBank/DDBJ whole genome shotgun (WGS) entry which is preliminary data.</text>
</comment>
<accession>A0A100W1S9</accession>
<evidence type="ECO:0000259" key="1">
    <source>
        <dbReference type="Pfam" id="PF18593"/>
    </source>
</evidence>